<evidence type="ECO:0000313" key="13">
    <source>
        <dbReference type="EMBL" id="MEJ6348861.1"/>
    </source>
</evidence>
<dbReference type="Gene3D" id="3.40.1160.10">
    <property type="entry name" value="Acetylglutamate kinase-like"/>
    <property type="match status" value="1"/>
</dbReference>
<dbReference type="EC" id="2.7.2.4" evidence="10"/>
<evidence type="ECO:0000313" key="14">
    <source>
        <dbReference type="Proteomes" id="UP001377804"/>
    </source>
</evidence>
<evidence type="ECO:0000256" key="7">
    <source>
        <dbReference type="ARBA" id="ARBA00022840"/>
    </source>
</evidence>
<dbReference type="PANTHER" id="PTHR21499">
    <property type="entry name" value="ASPARTATE KINASE"/>
    <property type="match status" value="1"/>
</dbReference>
<comment type="similarity">
    <text evidence="3 10">Belongs to the aspartokinase family.</text>
</comment>
<evidence type="ECO:0000256" key="11">
    <source>
        <dbReference type="RuleBase" id="RU004249"/>
    </source>
</evidence>
<keyword evidence="6 10" id="KW-0418">Kinase</keyword>
<keyword evidence="8" id="KW-0220">Diaminopimelate biosynthesis</keyword>
<evidence type="ECO:0000259" key="12">
    <source>
        <dbReference type="Pfam" id="PF00696"/>
    </source>
</evidence>
<keyword evidence="14" id="KW-1185">Reference proteome</keyword>
<sequence length="438" mass="49547">MIIAKFGGSSLASAHQFNKVKGLVQNNPNRTHIVVSAMGKDEANPVKLTDELIALYDNRANDELAAEHFERIKARLLTLKKDLALTVNLDYQLEDFYRNLNHLSYAECVSRGEYFTAQLMAEYLGYQFVDAIDFLVLNQNQVDLKASQEKFAALNLQATPCVFPGFYGLDNHGHIQLMPRSGSDTSGSVIANLLNADLYENWTDVAGIKAADPRLIANPKRIEQLTYDELQELAYMGLSVFQEDAIKPIKDKHIKTVILDTNHPDALGTTICDYSSHQLITGLVGQQNHALVHIKKFSLNRDFSNFVEILQLLDNLSLRPSYTFSGKDHIDLVVSDEQLHQRKDELINHLHTLFSTDCQIELKEGISLIAAVSDKFSDKPYLVSDLIEQLNQNQIDVQFVNQSRTDVKVLFGVKNTDYLKALQLLYRYVEKKEKINLT</sequence>
<dbReference type="Proteomes" id="UP001377804">
    <property type="component" value="Unassembled WGS sequence"/>
</dbReference>
<evidence type="ECO:0000256" key="8">
    <source>
        <dbReference type="ARBA" id="ARBA00022915"/>
    </source>
</evidence>
<dbReference type="EMBL" id="JAWMWG010000004">
    <property type="protein sequence ID" value="MEJ6348861.1"/>
    <property type="molecule type" value="Genomic_DNA"/>
</dbReference>
<comment type="function">
    <text evidence="1">Catalyzes the phosphorylation of the beta-carboxyl group of aspartic acid with ATP to yield 4-phospho-L-aspartate, which is involved in the branched biosynthetic pathway leading to the biosynthesis of amino acids threonine, isoleucine and methionine.</text>
</comment>
<evidence type="ECO:0000256" key="4">
    <source>
        <dbReference type="ARBA" id="ARBA00022679"/>
    </source>
</evidence>
<dbReference type="RefSeq" id="WP_339970364.1">
    <property type="nucleotide sequence ID" value="NZ_JAWMWG010000004.1"/>
</dbReference>
<dbReference type="InterPro" id="IPR036393">
    <property type="entry name" value="AceGlu_kinase-like_sf"/>
</dbReference>
<feature type="domain" description="Aspartate/glutamate/uridylate kinase" evidence="12">
    <location>
        <begin position="2"/>
        <end position="260"/>
    </location>
</feature>
<evidence type="ECO:0000256" key="5">
    <source>
        <dbReference type="ARBA" id="ARBA00022741"/>
    </source>
</evidence>
<comment type="pathway">
    <text evidence="11">Amino-acid biosynthesis; L-threonine biosynthesis; L-threonine from L-aspartate: step 1/5.</text>
</comment>
<dbReference type="InterPro" id="IPR018042">
    <property type="entry name" value="Aspartate_kinase_CS"/>
</dbReference>
<keyword evidence="11" id="KW-0028">Amino-acid biosynthesis</keyword>
<dbReference type="SUPFAM" id="SSF53633">
    <property type="entry name" value="Carbamate kinase-like"/>
    <property type="match status" value="1"/>
</dbReference>
<dbReference type="Pfam" id="PF00696">
    <property type="entry name" value="AA_kinase"/>
    <property type="match status" value="1"/>
</dbReference>
<gene>
    <name evidence="13" type="ORF">R4Y45_06475</name>
</gene>
<keyword evidence="4 10" id="KW-0808">Transferase</keyword>
<dbReference type="PANTHER" id="PTHR21499:SF67">
    <property type="entry name" value="ASPARTOKINASE 3"/>
    <property type="match status" value="1"/>
</dbReference>
<dbReference type="NCBIfam" id="TIGR00657">
    <property type="entry name" value="asp_kinases"/>
    <property type="match status" value="1"/>
</dbReference>
<comment type="caution">
    <text evidence="13">The sequence shown here is derived from an EMBL/GenBank/DDBJ whole genome shotgun (WGS) entry which is preliminary data.</text>
</comment>
<dbReference type="InterPro" id="IPR001341">
    <property type="entry name" value="Asp_kinase"/>
</dbReference>
<dbReference type="InterPro" id="IPR045865">
    <property type="entry name" value="ACT-like_dom_sf"/>
</dbReference>
<dbReference type="SUPFAM" id="SSF55021">
    <property type="entry name" value="ACT-like"/>
    <property type="match status" value="1"/>
</dbReference>
<protein>
    <recommendedName>
        <fullName evidence="10">Aspartokinase</fullName>
        <ecNumber evidence="10">2.7.2.4</ecNumber>
    </recommendedName>
</protein>
<organism evidence="13 14">
    <name type="scientific">Holzapfeliella saturejae</name>
    <dbReference type="NCBI Taxonomy" id="3082953"/>
    <lineage>
        <taxon>Bacteria</taxon>
        <taxon>Bacillati</taxon>
        <taxon>Bacillota</taxon>
        <taxon>Bacilli</taxon>
        <taxon>Lactobacillales</taxon>
        <taxon>Lactobacillaceae</taxon>
        <taxon>Holzapfeliella</taxon>
    </lineage>
</organism>
<name>A0ABU8SHL3_9LACO</name>
<comment type="pathway">
    <text evidence="11">Amino-acid biosynthesis; L-methionine biosynthesis via de novo pathway; L-homoserine from L-aspartate: step 1/3.</text>
</comment>
<keyword evidence="7" id="KW-0067">ATP-binding</keyword>
<dbReference type="GO" id="GO:0004072">
    <property type="term" value="F:aspartate kinase activity"/>
    <property type="evidence" value="ECO:0007669"/>
    <property type="project" value="UniProtKB-EC"/>
</dbReference>
<comment type="catalytic activity">
    <reaction evidence="9 10">
        <text>L-aspartate + ATP = 4-phospho-L-aspartate + ADP</text>
        <dbReference type="Rhea" id="RHEA:23776"/>
        <dbReference type="ChEBI" id="CHEBI:29991"/>
        <dbReference type="ChEBI" id="CHEBI:30616"/>
        <dbReference type="ChEBI" id="CHEBI:57535"/>
        <dbReference type="ChEBI" id="CHEBI:456216"/>
        <dbReference type="EC" id="2.7.2.4"/>
    </reaction>
</comment>
<dbReference type="PROSITE" id="PS00324">
    <property type="entry name" value="ASPARTOKINASE"/>
    <property type="match status" value="1"/>
</dbReference>
<evidence type="ECO:0000256" key="9">
    <source>
        <dbReference type="ARBA" id="ARBA00047872"/>
    </source>
</evidence>
<evidence type="ECO:0000256" key="10">
    <source>
        <dbReference type="RuleBase" id="RU003448"/>
    </source>
</evidence>
<dbReference type="Gene3D" id="3.30.2130.10">
    <property type="entry name" value="VC0802-like"/>
    <property type="match status" value="1"/>
</dbReference>
<evidence type="ECO:0000256" key="2">
    <source>
        <dbReference type="ARBA" id="ARBA00004766"/>
    </source>
</evidence>
<evidence type="ECO:0000256" key="1">
    <source>
        <dbReference type="ARBA" id="ARBA00003121"/>
    </source>
</evidence>
<accession>A0ABU8SHL3</accession>
<proteinExistence type="inferred from homology"/>
<evidence type="ECO:0000256" key="3">
    <source>
        <dbReference type="ARBA" id="ARBA00010122"/>
    </source>
</evidence>
<evidence type="ECO:0000256" key="6">
    <source>
        <dbReference type="ARBA" id="ARBA00022777"/>
    </source>
</evidence>
<dbReference type="InterPro" id="IPR001048">
    <property type="entry name" value="Asp/Glu/Uridylate_kinase"/>
</dbReference>
<keyword evidence="5" id="KW-0547">Nucleotide-binding</keyword>
<comment type="pathway">
    <text evidence="2 11">Amino-acid biosynthesis; L-lysine biosynthesis via DAP pathway; (S)-tetrahydrodipicolinate from L-aspartate: step 1/4.</text>
</comment>
<reference evidence="13 14" key="1">
    <citation type="submission" date="2023-10" db="EMBL/GenBank/DDBJ databases">
        <title>Holzapfeliella saturejae sp. nov. isolated from Satureja montana flowers.</title>
        <authorList>
            <person name="Alcantara C."/>
            <person name="Zuniga M."/>
            <person name="Landete J.M."/>
            <person name="Monedero V."/>
        </authorList>
    </citation>
    <scope>NUCLEOTIDE SEQUENCE [LARGE SCALE GENOMIC DNA]</scope>
    <source>
        <strain evidence="13 14">He02</strain>
    </source>
</reference>